<dbReference type="EMBL" id="BAABBI010000001">
    <property type="protein sequence ID" value="GAA3784369.1"/>
    <property type="molecule type" value="Genomic_DNA"/>
</dbReference>
<evidence type="ECO:0000313" key="3">
    <source>
        <dbReference type="EMBL" id="GAA3784369.1"/>
    </source>
</evidence>
<feature type="transmembrane region" description="Helical" evidence="1">
    <location>
        <begin position="401"/>
        <end position="422"/>
    </location>
</feature>
<dbReference type="InterPro" id="IPR050834">
    <property type="entry name" value="Glycosyltransf_2"/>
</dbReference>
<dbReference type="PANTHER" id="PTHR43685:SF2">
    <property type="entry name" value="GLYCOSYLTRANSFERASE 2-LIKE DOMAIN-CONTAINING PROTEIN"/>
    <property type="match status" value="1"/>
</dbReference>
<feature type="domain" description="Glycosyltransferase 2-like" evidence="2">
    <location>
        <begin position="153"/>
        <end position="273"/>
    </location>
</feature>
<dbReference type="InterPro" id="IPR029044">
    <property type="entry name" value="Nucleotide-diphossugar_trans"/>
</dbReference>
<evidence type="ECO:0000259" key="2">
    <source>
        <dbReference type="Pfam" id="PF00535"/>
    </source>
</evidence>
<keyword evidence="1" id="KW-1133">Transmembrane helix</keyword>
<dbReference type="InterPro" id="IPR001173">
    <property type="entry name" value="Glyco_trans_2-like"/>
</dbReference>
<dbReference type="Proteomes" id="UP001501456">
    <property type="component" value="Unassembled WGS sequence"/>
</dbReference>
<sequence length="445" mass="51408">MPFVFLKYLQPTHYFRLKNLKGDTVFPKVEALPESVLEKLEQDSNYLSSHAKDYDISWQAIQLGYIGDAETYQSFNKVPVYDNYRFIRKHFHKAWVLYVLLLRVLSLHNPIKEIAAFVKTRHISRKIATLQPITYEDYTSFESNLLASKPLVSVVIPTLNRYAYLKNVLKDLEQQTYTNFEVIIVDQSEPFTPDFYKAFKLDIKYINQKEKALWLARNTAIKHAKGKLIALSEDDVRIKPDWIEAHIRCLDFFQVQVSAGVFYPEGQNIPNDRAFFSVASQFATGNAMLYKKVFNIVGLFDRQFEKQRMGDGEFGMRLFLEGIQSVSNPDASCVDVKAGVGGLREMGSWDAFRPSTFLAPRPIPSVIYFFRRYFGKKATRRALWRTVPMSVFPYQFKKNKAMLILAGVLSLVIAPVICLQVYRSWKLASIKLKQGPIIEKLSENH</sequence>
<evidence type="ECO:0000313" key="4">
    <source>
        <dbReference type="Proteomes" id="UP001501456"/>
    </source>
</evidence>
<proteinExistence type="predicted"/>
<reference evidence="4" key="1">
    <citation type="journal article" date="2019" name="Int. J. Syst. Evol. Microbiol.">
        <title>The Global Catalogue of Microorganisms (GCM) 10K type strain sequencing project: providing services to taxonomists for standard genome sequencing and annotation.</title>
        <authorList>
            <consortium name="The Broad Institute Genomics Platform"/>
            <consortium name="The Broad Institute Genome Sequencing Center for Infectious Disease"/>
            <person name="Wu L."/>
            <person name="Ma J."/>
        </authorList>
    </citation>
    <scope>NUCLEOTIDE SEQUENCE [LARGE SCALE GENOMIC DNA]</scope>
    <source>
        <strain evidence="4">JCM 17525</strain>
    </source>
</reference>
<evidence type="ECO:0000256" key="1">
    <source>
        <dbReference type="SAM" id="Phobius"/>
    </source>
</evidence>
<dbReference type="SUPFAM" id="SSF53448">
    <property type="entry name" value="Nucleotide-diphospho-sugar transferases"/>
    <property type="match status" value="1"/>
</dbReference>
<keyword evidence="4" id="KW-1185">Reference proteome</keyword>
<accession>A0ABP7H7M8</accession>
<dbReference type="RefSeq" id="WP_344729121.1">
    <property type="nucleotide sequence ID" value="NZ_BAABBI010000001.1"/>
</dbReference>
<dbReference type="CDD" id="cd00761">
    <property type="entry name" value="Glyco_tranf_GTA_type"/>
    <property type="match status" value="1"/>
</dbReference>
<gene>
    <name evidence="3" type="ORF">GCM10022271_15930</name>
</gene>
<dbReference type="PANTHER" id="PTHR43685">
    <property type="entry name" value="GLYCOSYLTRANSFERASE"/>
    <property type="match status" value="1"/>
</dbReference>
<comment type="caution">
    <text evidence="3">The sequence shown here is derived from an EMBL/GenBank/DDBJ whole genome shotgun (WGS) entry which is preliminary data.</text>
</comment>
<dbReference type="Gene3D" id="3.90.550.10">
    <property type="entry name" value="Spore Coat Polysaccharide Biosynthesis Protein SpsA, Chain A"/>
    <property type="match status" value="1"/>
</dbReference>
<organism evidence="3 4">
    <name type="scientific">Corallibacter vietnamensis</name>
    <dbReference type="NCBI Taxonomy" id="904130"/>
    <lineage>
        <taxon>Bacteria</taxon>
        <taxon>Pseudomonadati</taxon>
        <taxon>Bacteroidota</taxon>
        <taxon>Flavobacteriia</taxon>
        <taxon>Flavobacteriales</taxon>
        <taxon>Flavobacteriaceae</taxon>
        <taxon>Corallibacter</taxon>
    </lineage>
</organism>
<keyword evidence="1" id="KW-0812">Transmembrane</keyword>
<name>A0ABP7H7M8_9FLAO</name>
<dbReference type="Pfam" id="PF00535">
    <property type="entry name" value="Glycos_transf_2"/>
    <property type="match status" value="1"/>
</dbReference>
<protein>
    <recommendedName>
        <fullName evidence="2">Glycosyltransferase 2-like domain-containing protein</fullName>
    </recommendedName>
</protein>
<keyword evidence="1" id="KW-0472">Membrane</keyword>